<dbReference type="EMBL" id="ML732173">
    <property type="protein sequence ID" value="KAB8077045.1"/>
    <property type="molecule type" value="Genomic_DNA"/>
</dbReference>
<dbReference type="Proteomes" id="UP000326565">
    <property type="component" value="Unassembled WGS sequence"/>
</dbReference>
<feature type="signal peptide" evidence="2">
    <location>
        <begin position="1"/>
        <end position="19"/>
    </location>
</feature>
<feature type="chain" id="PRO_5042516000" description="Secreted protein" evidence="2">
    <location>
        <begin position="20"/>
        <end position="112"/>
    </location>
</feature>
<organism evidence="3 4">
    <name type="scientific">Aspergillus leporis</name>
    <dbReference type="NCBI Taxonomy" id="41062"/>
    <lineage>
        <taxon>Eukaryota</taxon>
        <taxon>Fungi</taxon>
        <taxon>Dikarya</taxon>
        <taxon>Ascomycota</taxon>
        <taxon>Pezizomycotina</taxon>
        <taxon>Eurotiomycetes</taxon>
        <taxon>Eurotiomycetidae</taxon>
        <taxon>Eurotiales</taxon>
        <taxon>Aspergillaceae</taxon>
        <taxon>Aspergillus</taxon>
        <taxon>Aspergillus subgen. Circumdati</taxon>
    </lineage>
</organism>
<name>A0A5N5XAA3_9EURO</name>
<accession>A0A5N5XAA3</accession>
<keyword evidence="2" id="KW-0732">Signal</keyword>
<evidence type="ECO:0000313" key="3">
    <source>
        <dbReference type="EMBL" id="KAB8077045.1"/>
    </source>
</evidence>
<protein>
    <recommendedName>
        <fullName evidence="5">Secreted protein</fullName>
    </recommendedName>
</protein>
<evidence type="ECO:0000256" key="1">
    <source>
        <dbReference type="SAM" id="MobiDB-lite"/>
    </source>
</evidence>
<feature type="region of interest" description="Disordered" evidence="1">
    <location>
        <begin position="93"/>
        <end position="112"/>
    </location>
</feature>
<feature type="compositionally biased region" description="Polar residues" evidence="1">
    <location>
        <begin position="97"/>
        <end position="112"/>
    </location>
</feature>
<evidence type="ECO:0000313" key="4">
    <source>
        <dbReference type="Proteomes" id="UP000326565"/>
    </source>
</evidence>
<keyword evidence="4" id="KW-1185">Reference proteome</keyword>
<dbReference type="AlphaFoldDB" id="A0A5N5XAA3"/>
<sequence length="112" mass="12354">MSNNSSLAVLLLLATRATEIVISLIAAFHSHLSQDFLFEAACIIRFKTFDHRHVHLHMLHTDPCVGLAHLSEGGHTWQNPYGVVLKDLRTEQPAPPNANTDMANTGANMQIT</sequence>
<evidence type="ECO:0008006" key="5">
    <source>
        <dbReference type="Google" id="ProtNLM"/>
    </source>
</evidence>
<gene>
    <name evidence="3" type="ORF">BDV29DRAFT_168998</name>
</gene>
<evidence type="ECO:0000256" key="2">
    <source>
        <dbReference type="SAM" id="SignalP"/>
    </source>
</evidence>
<proteinExistence type="predicted"/>
<reference evidence="3 4" key="1">
    <citation type="submission" date="2019-04" db="EMBL/GenBank/DDBJ databases">
        <title>Friends and foes A comparative genomics study of 23 Aspergillus species from section Flavi.</title>
        <authorList>
            <consortium name="DOE Joint Genome Institute"/>
            <person name="Kjaerbolling I."/>
            <person name="Vesth T."/>
            <person name="Frisvad J.C."/>
            <person name="Nybo J.L."/>
            <person name="Theobald S."/>
            <person name="Kildgaard S."/>
            <person name="Isbrandt T."/>
            <person name="Kuo A."/>
            <person name="Sato A."/>
            <person name="Lyhne E.K."/>
            <person name="Kogle M.E."/>
            <person name="Wiebenga A."/>
            <person name="Kun R.S."/>
            <person name="Lubbers R.J."/>
            <person name="Makela M.R."/>
            <person name="Barry K."/>
            <person name="Chovatia M."/>
            <person name="Clum A."/>
            <person name="Daum C."/>
            <person name="Haridas S."/>
            <person name="He G."/>
            <person name="LaButti K."/>
            <person name="Lipzen A."/>
            <person name="Mondo S."/>
            <person name="Riley R."/>
            <person name="Salamov A."/>
            <person name="Simmons B.A."/>
            <person name="Magnuson J.K."/>
            <person name="Henrissat B."/>
            <person name="Mortensen U.H."/>
            <person name="Larsen T.O."/>
            <person name="Devries R.P."/>
            <person name="Grigoriev I.V."/>
            <person name="Machida M."/>
            <person name="Baker S.E."/>
            <person name="Andersen M.R."/>
        </authorList>
    </citation>
    <scope>NUCLEOTIDE SEQUENCE [LARGE SCALE GENOMIC DNA]</scope>
    <source>
        <strain evidence="3 4">CBS 151.66</strain>
    </source>
</reference>